<dbReference type="AlphaFoldDB" id="A0A7C4NQI3"/>
<comment type="caution">
    <text evidence="1">The sequence shown here is derived from an EMBL/GenBank/DDBJ whole genome shotgun (WGS) entry which is preliminary data.</text>
</comment>
<gene>
    <name evidence="1" type="ORF">ENU20_05185</name>
</gene>
<evidence type="ECO:0000313" key="1">
    <source>
        <dbReference type="EMBL" id="HGQ74450.1"/>
    </source>
</evidence>
<reference evidence="1" key="1">
    <citation type="journal article" date="2020" name="mSystems">
        <title>Genome- and Community-Level Interaction Insights into Carbon Utilization and Element Cycling Functions of Hydrothermarchaeota in Hydrothermal Sediment.</title>
        <authorList>
            <person name="Zhou Z."/>
            <person name="Liu Y."/>
            <person name="Xu W."/>
            <person name="Pan J."/>
            <person name="Luo Z.H."/>
            <person name="Li M."/>
        </authorList>
    </citation>
    <scope>NUCLEOTIDE SEQUENCE [LARGE SCALE GENOMIC DNA]</scope>
    <source>
        <strain evidence="1">SpSt-648</strain>
    </source>
</reference>
<name>A0A7C4NQI3_STAMA</name>
<organism evidence="1">
    <name type="scientific">Staphylothermus marinus</name>
    <dbReference type="NCBI Taxonomy" id="2280"/>
    <lineage>
        <taxon>Archaea</taxon>
        <taxon>Thermoproteota</taxon>
        <taxon>Thermoprotei</taxon>
        <taxon>Desulfurococcales</taxon>
        <taxon>Desulfurococcaceae</taxon>
        <taxon>Staphylothermus</taxon>
    </lineage>
</organism>
<proteinExistence type="predicted"/>
<sequence length="236" mass="28294">MKTLYLPYVLEKDLKKGYRVIVDEEEAWGFVSLYLYRTFRRRRFLFGKYEKISEIYVLNYPLLMKCYNDKCYFFDIENNVLIKDYGIIGSLAILSTYSSLTPYFTDSIDLSYSFHNDFNIDENYSIPPLKSGEGIYRLTYICVNFENKESRLIIQPPIYYIPPIALYSDFVIREFSEFKRIPIDPKLISKRYVHANIDKYEFYRRILVKAKTGLEKLVDKKLIEPRDVLKIMLMYD</sequence>
<dbReference type="EMBL" id="DTBP01000046">
    <property type="protein sequence ID" value="HGQ74450.1"/>
    <property type="molecule type" value="Genomic_DNA"/>
</dbReference>
<protein>
    <submittedName>
        <fullName evidence="1">Uncharacterized protein</fullName>
    </submittedName>
</protein>
<accession>A0A7C4NQI3</accession>